<reference evidence="3 4" key="1">
    <citation type="journal article" date="2017" name="Int. J. Syst. Evol. Microbiol.">
        <title>Roseitalea porphyridii gen. nov., sp. nov., isolated from a red alga, and reclassification of Hoeflea suaedae Chung et al. 2013 as Pseudohoeflea suaedae gen. nov., comb. nov.</title>
        <authorList>
            <person name="Hyeon J.W."/>
            <person name="Jeong S.E."/>
            <person name="Baek K."/>
            <person name="Jeon C.O."/>
        </authorList>
    </citation>
    <scope>NUCLEOTIDE SEQUENCE [LARGE SCALE GENOMIC DNA]</scope>
    <source>
        <strain evidence="3 4">MA7-20</strain>
    </source>
</reference>
<dbReference type="NCBIfam" id="NF006597">
    <property type="entry name" value="PRK09134.1"/>
    <property type="match status" value="1"/>
</dbReference>
<comment type="similarity">
    <text evidence="1">Belongs to the short-chain dehydrogenases/reductases (SDR) family.</text>
</comment>
<dbReference type="PANTHER" id="PTHR43639">
    <property type="entry name" value="OXIDOREDUCTASE, SHORT-CHAIN DEHYDROGENASE/REDUCTASE FAMILY (AFU_ORTHOLOGUE AFUA_5G02870)"/>
    <property type="match status" value="1"/>
</dbReference>
<dbReference type="KEGG" id="rpod:E0E05_06645"/>
<dbReference type="GO" id="GO:0016491">
    <property type="term" value="F:oxidoreductase activity"/>
    <property type="evidence" value="ECO:0007669"/>
    <property type="project" value="UniProtKB-KW"/>
</dbReference>
<dbReference type="PANTHER" id="PTHR43639:SF1">
    <property type="entry name" value="SHORT-CHAIN DEHYDROGENASE_REDUCTASE FAMILY PROTEIN"/>
    <property type="match status" value="1"/>
</dbReference>
<evidence type="ECO:0000256" key="1">
    <source>
        <dbReference type="ARBA" id="ARBA00006484"/>
    </source>
</evidence>
<keyword evidence="2" id="KW-0560">Oxidoreductase</keyword>
<dbReference type="AlphaFoldDB" id="A0A4V1A3U2"/>
<proteinExistence type="inferred from homology"/>
<evidence type="ECO:0000256" key="2">
    <source>
        <dbReference type="ARBA" id="ARBA00023002"/>
    </source>
</evidence>
<dbReference type="PRINTS" id="PR00081">
    <property type="entry name" value="GDHRDH"/>
</dbReference>
<dbReference type="Proteomes" id="UP000293719">
    <property type="component" value="Chromosome"/>
</dbReference>
<dbReference type="Pfam" id="PF00106">
    <property type="entry name" value="adh_short"/>
    <property type="match status" value="1"/>
</dbReference>
<dbReference type="InterPro" id="IPR002347">
    <property type="entry name" value="SDR_fam"/>
</dbReference>
<dbReference type="InterPro" id="IPR036291">
    <property type="entry name" value="NAD(P)-bd_dom_sf"/>
</dbReference>
<dbReference type="RefSeq" id="WP_131616008.1">
    <property type="nucleotide sequence ID" value="NZ_CP036532.1"/>
</dbReference>
<organism evidence="3 4">
    <name type="scientific">Roseitalea porphyridii</name>
    <dbReference type="NCBI Taxonomy" id="1852022"/>
    <lineage>
        <taxon>Bacteria</taxon>
        <taxon>Pseudomonadati</taxon>
        <taxon>Pseudomonadota</taxon>
        <taxon>Alphaproteobacteria</taxon>
        <taxon>Hyphomicrobiales</taxon>
        <taxon>Ahrensiaceae</taxon>
        <taxon>Roseitalea</taxon>
    </lineage>
</organism>
<dbReference type="Gene3D" id="3.40.50.720">
    <property type="entry name" value="NAD(P)-binding Rossmann-like Domain"/>
    <property type="match status" value="1"/>
</dbReference>
<dbReference type="EMBL" id="CP036532">
    <property type="protein sequence ID" value="QBK30308.1"/>
    <property type="molecule type" value="Genomic_DNA"/>
</dbReference>
<keyword evidence="4" id="KW-1185">Reference proteome</keyword>
<evidence type="ECO:0000313" key="4">
    <source>
        <dbReference type="Proteomes" id="UP000293719"/>
    </source>
</evidence>
<name>A0A4V1A3U2_9HYPH</name>
<gene>
    <name evidence="3" type="ORF">E0E05_06645</name>
</gene>
<dbReference type="OrthoDB" id="9786360at2"/>
<sequence>MADYSHDTDKPAALVTGGAKRIGKAIVTDLARHGHAVAIHANHSAEAAEALAGEIEAGGGRAMAVTADLTDADASRTLVGKAADALGLPVRLAVNSASIFEDDAIGALDETTWDTHFAIHVRAPVLIAEAVAGALPEGRQALIVNMIDQRVWKLTPRFFSYTLSKSTLWTATRTMAQALAPAVRVNAIGPGPTLKNPRQSDADFNAQTDALLLERGPDLAEFGATIRYLWAARSVTGQMIALDGGQHLAWETPDATGAE</sequence>
<protein>
    <submittedName>
        <fullName evidence="3">SDR family oxidoreductase</fullName>
    </submittedName>
</protein>
<dbReference type="GeneID" id="90766969"/>
<evidence type="ECO:0000313" key="3">
    <source>
        <dbReference type="EMBL" id="QBK30308.1"/>
    </source>
</evidence>
<accession>A0A4V1A3U2</accession>
<dbReference type="SUPFAM" id="SSF51735">
    <property type="entry name" value="NAD(P)-binding Rossmann-fold domains"/>
    <property type="match status" value="1"/>
</dbReference>